<dbReference type="AlphaFoldDB" id="A0AAD9ISX4"/>
<dbReference type="Gene3D" id="3.10.100.10">
    <property type="entry name" value="Mannose-Binding Protein A, subunit A"/>
    <property type="match status" value="1"/>
</dbReference>
<feature type="chain" id="PRO_5042119561" description="C-type lectin domain-containing protein" evidence="2">
    <location>
        <begin position="22"/>
        <end position="236"/>
    </location>
</feature>
<feature type="domain" description="C-type lectin" evidence="3">
    <location>
        <begin position="118"/>
        <end position="235"/>
    </location>
</feature>
<dbReference type="InterPro" id="IPR016187">
    <property type="entry name" value="CTDL_fold"/>
</dbReference>
<evidence type="ECO:0000256" key="2">
    <source>
        <dbReference type="SAM" id="SignalP"/>
    </source>
</evidence>
<keyword evidence="2" id="KW-0732">Signal</keyword>
<evidence type="ECO:0000259" key="3">
    <source>
        <dbReference type="PROSITE" id="PS50041"/>
    </source>
</evidence>
<protein>
    <recommendedName>
        <fullName evidence="3">C-type lectin domain-containing protein</fullName>
    </recommendedName>
</protein>
<dbReference type="PROSITE" id="PS50041">
    <property type="entry name" value="C_TYPE_LECTIN_2"/>
    <property type="match status" value="1"/>
</dbReference>
<evidence type="ECO:0000313" key="5">
    <source>
        <dbReference type="Proteomes" id="UP001208570"/>
    </source>
</evidence>
<keyword evidence="1" id="KW-1015">Disulfide bond</keyword>
<comment type="caution">
    <text evidence="4">The sequence shown here is derived from an EMBL/GenBank/DDBJ whole genome shotgun (WGS) entry which is preliminary data.</text>
</comment>
<evidence type="ECO:0000256" key="1">
    <source>
        <dbReference type="ARBA" id="ARBA00023157"/>
    </source>
</evidence>
<evidence type="ECO:0000313" key="4">
    <source>
        <dbReference type="EMBL" id="KAK2139753.1"/>
    </source>
</evidence>
<dbReference type="EMBL" id="JAODUP010001631">
    <property type="protein sequence ID" value="KAK2139753.1"/>
    <property type="molecule type" value="Genomic_DNA"/>
</dbReference>
<dbReference type="Proteomes" id="UP001208570">
    <property type="component" value="Unassembled WGS sequence"/>
</dbReference>
<dbReference type="InterPro" id="IPR018378">
    <property type="entry name" value="C-type_lectin_CS"/>
</dbReference>
<dbReference type="SUPFAM" id="SSF56436">
    <property type="entry name" value="C-type lectin-like"/>
    <property type="match status" value="1"/>
</dbReference>
<dbReference type="Pfam" id="PF00059">
    <property type="entry name" value="Lectin_C"/>
    <property type="match status" value="1"/>
</dbReference>
<dbReference type="InterPro" id="IPR016186">
    <property type="entry name" value="C-type_lectin-like/link_sf"/>
</dbReference>
<name>A0AAD9ISX4_9ANNE</name>
<gene>
    <name evidence="4" type="ORF">LSH36_1633g00017</name>
</gene>
<keyword evidence="5" id="KW-1185">Reference proteome</keyword>
<accession>A0AAD9ISX4</accession>
<dbReference type="SMART" id="SM00034">
    <property type="entry name" value="CLECT"/>
    <property type="match status" value="1"/>
</dbReference>
<reference evidence="4" key="1">
    <citation type="journal article" date="2023" name="Mol. Biol. Evol.">
        <title>Third-Generation Sequencing Reveals the Adaptive Role of the Epigenome in Three Deep-Sea Polychaetes.</title>
        <authorList>
            <person name="Perez M."/>
            <person name="Aroh O."/>
            <person name="Sun Y."/>
            <person name="Lan Y."/>
            <person name="Juniper S.K."/>
            <person name="Young C.R."/>
            <person name="Angers B."/>
            <person name="Qian P.Y."/>
        </authorList>
    </citation>
    <scope>NUCLEOTIDE SEQUENCE</scope>
    <source>
        <strain evidence="4">P08H-3</strain>
    </source>
</reference>
<dbReference type="InterPro" id="IPR001304">
    <property type="entry name" value="C-type_lectin-like"/>
</dbReference>
<feature type="signal peptide" evidence="2">
    <location>
        <begin position="1"/>
        <end position="21"/>
    </location>
</feature>
<organism evidence="4 5">
    <name type="scientific">Paralvinella palmiformis</name>
    <dbReference type="NCBI Taxonomy" id="53620"/>
    <lineage>
        <taxon>Eukaryota</taxon>
        <taxon>Metazoa</taxon>
        <taxon>Spiralia</taxon>
        <taxon>Lophotrochozoa</taxon>
        <taxon>Annelida</taxon>
        <taxon>Polychaeta</taxon>
        <taxon>Sedentaria</taxon>
        <taxon>Canalipalpata</taxon>
        <taxon>Terebellida</taxon>
        <taxon>Terebelliformia</taxon>
        <taxon>Alvinellidae</taxon>
        <taxon>Paralvinella</taxon>
    </lineage>
</organism>
<proteinExistence type="predicted"/>
<dbReference type="PROSITE" id="PS00615">
    <property type="entry name" value="C_TYPE_LECTIN_1"/>
    <property type="match status" value="1"/>
</dbReference>
<sequence length="236" mass="27894">MEILVVFRHLMFVSYIVEITTCPSHDNCHRQTFYEIQNKTYADSVLVREGPWPLYKCRRLCRQYLECSSFSIDWLNDKFGMCNIYKGIIDTNRLVEKDSVTMYVPCPKGFVWHENAIKCYSSRINKSISGLDTLRVCKDLHSEATPIEPRNQIQMDTIVRMANGDIWLGMHRPQTSHIIYDIRYYSDGSRITYQNWDVNDPNNWQQKENCVMAYRDYNNKWVDISCIKRAGLICEL</sequence>